<protein>
    <submittedName>
        <fullName evidence="1">Uncharacterized protein</fullName>
    </submittedName>
</protein>
<dbReference type="AlphaFoldDB" id="A0A7R9EIX0"/>
<name>A0A7R9EIX0_9NEOP</name>
<dbReference type="EMBL" id="OB798350">
    <property type="protein sequence ID" value="CAD7434847.1"/>
    <property type="molecule type" value="Genomic_DNA"/>
</dbReference>
<sequence>MSFTTIDSLYEQNAIPDLLLTDFTIDESRTPLRNVLRGPIPHGRKSMISLRSATEKIRDTSDPFDMHEEQFIDLFRISHVMARDQIEALRHHLQKEHSHDISVEVQVLAAIRFYSVGCYQRAIGQDWNLALSHISILGPQLHEGRTVDHHGYHSLTVQVFYVSSSRETKRSLPLILRRLNTPYPSSRETKRSLPLIL</sequence>
<organism evidence="1">
    <name type="scientific">Timema monikensis</name>
    <dbReference type="NCBI Taxonomy" id="170555"/>
    <lineage>
        <taxon>Eukaryota</taxon>
        <taxon>Metazoa</taxon>
        <taxon>Ecdysozoa</taxon>
        <taxon>Arthropoda</taxon>
        <taxon>Hexapoda</taxon>
        <taxon>Insecta</taxon>
        <taxon>Pterygota</taxon>
        <taxon>Neoptera</taxon>
        <taxon>Polyneoptera</taxon>
        <taxon>Phasmatodea</taxon>
        <taxon>Timematodea</taxon>
        <taxon>Timematoidea</taxon>
        <taxon>Timematidae</taxon>
        <taxon>Timema</taxon>
    </lineage>
</organism>
<accession>A0A7R9EIX0</accession>
<reference evidence="1" key="1">
    <citation type="submission" date="2020-11" db="EMBL/GenBank/DDBJ databases">
        <authorList>
            <person name="Tran Van P."/>
        </authorList>
    </citation>
    <scope>NUCLEOTIDE SEQUENCE</scope>
</reference>
<gene>
    <name evidence="1" type="ORF">TMSB3V08_LOCUS11496</name>
</gene>
<proteinExistence type="predicted"/>
<evidence type="ECO:0000313" key="1">
    <source>
        <dbReference type="EMBL" id="CAD7434847.1"/>
    </source>
</evidence>